<evidence type="ECO:0000313" key="1">
    <source>
        <dbReference type="EMBL" id="NBZ89247.1"/>
    </source>
</evidence>
<reference evidence="1" key="1">
    <citation type="submission" date="2020-01" db="EMBL/GenBank/DDBJ databases">
        <authorList>
            <person name="Chen W.-M."/>
        </authorList>
    </citation>
    <scope>NUCLEOTIDE SEQUENCE</scope>
    <source>
        <strain evidence="1">CYK-10</strain>
    </source>
</reference>
<dbReference type="RefSeq" id="WP_168776048.1">
    <property type="nucleotide sequence ID" value="NZ_JAABNR010000019.1"/>
</dbReference>
<name>A0AAE4YAU6_9RHOB</name>
<dbReference type="EMBL" id="JAABNR010000019">
    <property type="protein sequence ID" value="NBZ89247.1"/>
    <property type="molecule type" value="Genomic_DNA"/>
</dbReference>
<gene>
    <name evidence="1" type="ORF">GV832_16785</name>
</gene>
<protein>
    <submittedName>
        <fullName evidence="1">Uncharacterized protein</fullName>
    </submittedName>
</protein>
<dbReference type="Proteomes" id="UP001193501">
    <property type="component" value="Unassembled WGS sequence"/>
</dbReference>
<evidence type="ECO:0000313" key="2">
    <source>
        <dbReference type="Proteomes" id="UP001193501"/>
    </source>
</evidence>
<proteinExistence type="predicted"/>
<accession>A0AAE4YAU6</accession>
<comment type="caution">
    <text evidence="1">The sequence shown here is derived from an EMBL/GenBank/DDBJ whole genome shotgun (WGS) entry which is preliminary data.</text>
</comment>
<sequence length="311" mass="35107">MIDYAYLYKDCITLTDLSATRFDVFLSAYNTASRINDVFNAANSETKIFVIHREYGIGEDDRPVGHFFSDAEHEDEFIFQLFEKRLPGVDFSKARICLDITGFLRPHLMFLLRFLSFRGCQSLTAIYAEPRQYSKLDDTRFGTGQVHTVREVRGYEGLSANSGAKDLLIVGSGFEDRLVAEVAEDKDRARRVVLLGLPSLKADMYQQGLLRTRRARDALGENVREIFAPASDPFATASLLSEIVERERVGQGIGRLYLSPISTKPSALGFALFYLRECEGTATSIIFPFSSQYTTDASEGIGRIWKYEVEF</sequence>
<keyword evidence="2" id="KW-1185">Reference proteome</keyword>
<dbReference type="AlphaFoldDB" id="A0AAE4YAU6"/>
<organism evidence="1 2">
    <name type="scientific">Stagnihabitans tardus</name>
    <dbReference type="NCBI Taxonomy" id="2699202"/>
    <lineage>
        <taxon>Bacteria</taxon>
        <taxon>Pseudomonadati</taxon>
        <taxon>Pseudomonadota</taxon>
        <taxon>Alphaproteobacteria</taxon>
        <taxon>Rhodobacterales</taxon>
        <taxon>Paracoccaceae</taxon>
        <taxon>Stagnihabitans</taxon>
    </lineage>
</organism>